<evidence type="ECO:0008006" key="4">
    <source>
        <dbReference type="Google" id="ProtNLM"/>
    </source>
</evidence>
<dbReference type="InterPro" id="IPR010982">
    <property type="entry name" value="Lambda_DNA-bd_dom_sf"/>
</dbReference>
<feature type="region of interest" description="Disordered" evidence="1">
    <location>
        <begin position="136"/>
        <end position="155"/>
    </location>
</feature>
<comment type="caution">
    <text evidence="2">The sequence shown here is derived from an EMBL/GenBank/DDBJ whole genome shotgun (WGS) entry which is preliminary data.</text>
</comment>
<dbReference type="AlphaFoldDB" id="A0A4Q8BBU0"/>
<protein>
    <recommendedName>
        <fullName evidence="4">Helix-turn-helix protein</fullName>
    </recommendedName>
</protein>
<dbReference type="EMBL" id="SHLD01000001">
    <property type="protein sequence ID" value="RZU75290.1"/>
    <property type="molecule type" value="Genomic_DNA"/>
</dbReference>
<dbReference type="OrthoDB" id="2679623at2"/>
<name>A0A4Q8BBU0_9ACTN</name>
<evidence type="ECO:0000313" key="3">
    <source>
        <dbReference type="Proteomes" id="UP000294114"/>
    </source>
</evidence>
<keyword evidence="3" id="KW-1185">Reference proteome</keyword>
<accession>A0A4Q8BBU0</accession>
<dbReference type="Proteomes" id="UP000294114">
    <property type="component" value="Unassembled WGS sequence"/>
</dbReference>
<proteinExistence type="predicted"/>
<organism evidence="2 3">
    <name type="scientific">Micromonospora kangleipakensis</name>
    <dbReference type="NCBI Taxonomy" id="1077942"/>
    <lineage>
        <taxon>Bacteria</taxon>
        <taxon>Bacillati</taxon>
        <taxon>Actinomycetota</taxon>
        <taxon>Actinomycetes</taxon>
        <taxon>Micromonosporales</taxon>
        <taxon>Micromonosporaceae</taxon>
        <taxon>Micromonospora</taxon>
    </lineage>
</organism>
<evidence type="ECO:0000256" key="1">
    <source>
        <dbReference type="SAM" id="MobiDB-lite"/>
    </source>
</evidence>
<dbReference type="GO" id="GO:0003677">
    <property type="term" value="F:DNA binding"/>
    <property type="evidence" value="ECO:0007669"/>
    <property type="project" value="InterPro"/>
</dbReference>
<reference evidence="2 3" key="1">
    <citation type="submission" date="2019-02" db="EMBL/GenBank/DDBJ databases">
        <title>Sequencing the genomes of 1000 actinobacteria strains.</title>
        <authorList>
            <person name="Klenk H.-P."/>
        </authorList>
    </citation>
    <scope>NUCLEOTIDE SEQUENCE [LARGE SCALE GENOMIC DNA]</scope>
    <source>
        <strain evidence="2 3">DSM 45612</strain>
    </source>
</reference>
<dbReference type="Gene3D" id="1.10.260.40">
    <property type="entry name" value="lambda repressor-like DNA-binding domains"/>
    <property type="match status" value="1"/>
</dbReference>
<dbReference type="RefSeq" id="WP_130335162.1">
    <property type="nucleotide sequence ID" value="NZ_SHLD01000001.1"/>
</dbReference>
<evidence type="ECO:0000313" key="2">
    <source>
        <dbReference type="EMBL" id="RZU75290.1"/>
    </source>
</evidence>
<sequence length="155" mass="17258">MPEAPEPPGDTFAERLDWLFRTSRDPAGRPYSVRYVATELTRRGCRISHTHLSNLRQGRAPDPRRSVVDAIAGFFGRPPAFFAEQAGSQDEGDLVHALADPHIKQVAMRLADARLSPEGHAAVVAMIEQVQRLEAAARRRRDDQRHDLERSAAGD</sequence>
<gene>
    <name evidence="2" type="ORF">EV384_3822</name>
</gene>